<comment type="caution">
    <text evidence="3">The sequence shown here is derived from an EMBL/GenBank/DDBJ whole genome shotgun (WGS) entry which is preliminary data.</text>
</comment>
<evidence type="ECO:0000256" key="2">
    <source>
        <dbReference type="SAM" id="SignalP"/>
    </source>
</evidence>
<proteinExistence type="predicted"/>
<gene>
    <name evidence="3" type="ORF">CTEN210_05739</name>
</gene>
<feature type="chain" id="PRO_5042255004" description="Calmodulin" evidence="2">
    <location>
        <begin position="26"/>
        <end position="139"/>
    </location>
</feature>
<feature type="signal peptide" evidence="2">
    <location>
        <begin position="1"/>
        <end position="25"/>
    </location>
</feature>
<reference evidence="3 4" key="1">
    <citation type="journal article" date="2021" name="Sci. Rep.">
        <title>The genome of the diatom Chaetoceros tenuissimus carries an ancient integrated fragment of an extant virus.</title>
        <authorList>
            <person name="Hongo Y."/>
            <person name="Kimura K."/>
            <person name="Takaki Y."/>
            <person name="Yoshida Y."/>
            <person name="Baba S."/>
            <person name="Kobayashi G."/>
            <person name="Nagasaki K."/>
            <person name="Hano T."/>
            <person name="Tomaru Y."/>
        </authorList>
    </citation>
    <scope>NUCLEOTIDE SEQUENCE [LARGE SCALE GENOMIC DNA]</scope>
    <source>
        <strain evidence="3 4">NIES-3715</strain>
    </source>
</reference>
<keyword evidence="2" id="KW-0732">Signal</keyword>
<dbReference type="Proteomes" id="UP001054902">
    <property type="component" value="Unassembled WGS sequence"/>
</dbReference>
<evidence type="ECO:0000313" key="4">
    <source>
        <dbReference type="Proteomes" id="UP001054902"/>
    </source>
</evidence>
<dbReference type="SUPFAM" id="SSF47473">
    <property type="entry name" value="EF-hand"/>
    <property type="match status" value="1"/>
</dbReference>
<name>A0AAD3H420_9STRA</name>
<dbReference type="Gene3D" id="1.10.238.10">
    <property type="entry name" value="EF-hand"/>
    <property type="match status" value="1"/>
</dbReference>
<dbReference type="AlphaFoldDB" id="A0AAD3H420"/>
<evidence type="ECO:0008006" key="5">
    <source>
        <dbReference type="Google" id="ProtNLM"/>
    </source>
</evidence>
<dbReference type="InterPro" id="IPR011992">
    <property type="entry name" value="EF-hand-dom_pair"/>
</dbReference>
<evidence type="ECO:0000256" key="1">
    <source>
        <dbReference type="ARBA" id="ARBA00022837"/>
    </source>
</evidence>
<sequence length="139" mass="15470">MRVSIRSTVFITAILCVFFHSTVRAEEGECLADSGPCAEDPSCPSRPHIIRCASKYLDKNQNKMLEREELEEAINSLPWLARGVLKIIGSVDKIMEKCDADNDGAIGMETDMPATEETCLASCFKRKAFKSAFFPECIE</sequence>
<organism evidence="3 4">
    <name type="scientific">Chaetoceros tenuissimus</name>
    <dbReference type="NCBI Taxonomy" id="426638"/>
    <lineage>
        <taxon>Eukaryota</taxon>
        <taxon>Sar</taxon>
        <taxon>Stramenopiles</taxon>
        <taxon>Ochrophyta</taxon>
        <taxon>Bacillariophyta</taxon>
        <taxon>Coscinodiscophyceae</taxon>
        <taxon>Chaetocerotophycidae</taxon>
        <taxon>Chaetocerotales</taxon>
        <taxon>Chaetocerotaceae</taxon>
        <taxon>Chaetoceros</taxon>
    </lineage>
</organism>
<keyword evidence="4" id="KW-1185">Reference proteome</keyword>
<dbReference type="EMBL" id="BLLK01000038">
    <property type="protein sequence ID" value="GFH49263.1"/>
    <property type="molecule type" value="Genomic_DNA"/>
</dbReference>
<protein>
    <recommendedName>
        <fullName evidence="5">Calmodulin</fullName>
    </recommendedName>
</protein>
<evidence type="ECO:0000313" key="3">
    <source>
        <dbReference type="EMBL" id="GFH49263.1"/>
    </source>
</evidence>
<dbReference type="PROSITE" id="PS00018">
    <property type="entry name" value="EF_HAND_1"/>
    <property type="match status" value="1"/>
</dbReference>
<accession>A0AAD3H420</accession>
<keyword evidence="1" id="KW-0106">Calcium</keyword>
<dbReference type="InterPro" id="IPR018247">
    <property type="entry name" value="EF_Hand_1_Ca_BS"/>
</dbReference>